<accession>A0ABS4HHB6</accession>
<dbReference type="InterPro" id="IPR010982">
    <property type="entry name" value="Lambda_DNA-bd_dom_sf"/>
</dbReference>
<feature type="domain" description="HTH cro/C1-type" evidence="1">
    <location>
        <begin position="6"/>
        <end position="61"/>
    </location>
</feature>
<name>A0ABS4HHB6_9BACI</name>
<dbReference type="CDD" id="cd00093">
    <property type="entry name" value="HTH_XRE"/>
    <property type="match status" value="1"/>
</dbReference>
<organism evidence="2 3">
    <name type="scientific">Virgibacillus litoralis</name>
    <dbReference type="NCBI Taxonomy" id="578221"/>
    <lineage>
        <taxon>Bacteria</taxon>
        <taxon>Bacillati</taxon>
        <taxon>Bacillota</taxon>
        <taxon>Bacilli</taxon>
        <taxon>Bacillales</taxon>
        <taxon>Bacillaceae</taxon>
        <taxon>Virgibacillus</taxon>
    </lineage>
</organism>
<dbReference type="SUPFAM" id="SSF47413">
    <property type="entry name" value="lambda repressor-like DNA-binding domains"/>
    <property type="match status" value="1"/>
</dbReference>
<dbReference type="Pfam" id="PF01381">
    <property type="entry name" value="HTH_3"/>
    <property type="match status" value="1"/>
</dbReference>
<dbReference type="InterPro" id="IPR001387">
    <property type="entry name" value="Cro/C1-type_HTH"/>
</dbReference>
<keyword evidence="3" id="KW-1185">Reference proteome</keyword>
<evidence type="ECO:0000313" key="2">
    <source>
        <dbReference type="EMBL" id="MBP1950311.1"/>
    </source>
</evidence>
<dbReference type="RefSeq" id="WP_209481802.1">
    <property type="nucleotide sequence ID" value="NZ_JAGGKK010000020.1"/>
</dbReference>
<dbReference type="SMART" id="SM00530">
    <property type="entry name" value="HTH_XRE"/>
    <property type="match status" value="1"/>
</dbReference>
<comment type="caution">
    <text evidence="2">The sequence shown here is derived from an EMBL/GenBank/DDBJ whole genome shotgun (WGS) entry which is preliminary data.</text>
</comment>
<dbReference type="EMBL" id="JAGGKK010000020">
    <property type="protein sequence ID" value="MBP1950311.1"/>
    <property type="molecule type" value="Genomic_DNA"/>
</dbReference>
<proteinExistence type="predicted"/>
<evidence type="ECO:0000259" key="1">
    <source>
        <dbReference type="PROSITE" id="PS50943"/>
    </source>
</evidence>
<dbReference type="Proteomes" id="UP001519328">
    <property type="component" value="Unassembled WGS sequence"/>
</dbReference>
<evidence type="ECO:0000313" key="3">
    <source>
        <dbReference type="Proteomes" id="UP001519328"/>
    </source>
</evidence>
<sequence>MDRHLFKNIRKLNRLSQYEMAAKIEVSRSLVAKIETGNRGLTLDIIKKVKQEFGVKHIEQVRDVMGPLKGLQPHL</sequence>
<protein>
    <submittedName>
        <fullName evidence="2">Transcriptional regulator with XRE-family HTH domain</fullName>
    </submittedName>
</protein>
<dbReference type="Gene3D" id="1.10.260.40">
    <property type="entry name" value="lambda repressor-like DNA-binding domains"/>
    <property type="match status" value="1"/>
</dbReference>
<reference evidence="2 3" key="1">
    <citation type="submission" date="2021-03" db="EMBL/GenBank/DDBJ databases">
        <title>Genomic Encyclopedia of Type Strains, Phase IV (KMG-IV): sequencing the most valuable type-strain genomes for metagenomic binning, comparative biology and taxonomic classification.</title>
        <authorList>
            <person name="Goeker M."/>
        </authorList>
    </citation>
    <scope>NUCLEOTIDE SEQUENCE [LARGE SCALE GENOMIC DNA]</scope>
    <source>
        <strain evidence="2 3">DSM 21085</strain>
    </source>
</reference>
<gene>
    <name evidence="2" type="ORF">J2Z82_003268</name>
</gene>
<dbReference type="PROSITE" id="PS50943">
    <property type="entry name" value="HTH_CROC1"/>
    <property type="match status" value="1"/>
</dbReference>